<accession>A0A915ITT9</accession>
<dbReference type="Gene3D" id="2.60.40.150">
    <property type="entry name" value="C2 domain"/>
    <property type="match status" value="1"/>
</dbReference>
<dbReference type="SUPFAM" id="SSF49562">
    <property type="entry name" value="C2 domain (Calcium/lipid-binding domain, CaLB)"/>
    <property type="match status" value="1"/>
</dbReference>
<evidence type="ECO:0000313" key="2">
    <source>
        <dbReference type="Proteomes" id="UP000887565"/>
    </source>
</evidence>
<dbReference type="InterPro" id="IPR035892">
    <property type="entry name" value="C2_domain_sf"/>
</dbReference>
<feature type="compositionally biased region" description="Low complexity" evidence="1">
    <location>
        <begin position="136"/>
        <end position="146"/>
    </location>
</feature>
<sequence length="194" mass="21350">MPEGCKFINPYVRLTMIQKGRTMEKHITTVHFNVTGNDLSFNEQFFFDLPNDEVNKVALLCSIFHKRSISPQNSADYGIRTTALSTGAIAAAADANNNLDVFSLGNSSGGSGGSRERASMRRSRSISSEPSHEDSSSLSLPRTRTSARQSSNSRSICLGMIAFGSFSKSSGKMHWTDVINNPRKQITQMHKLQQ</sequence>
<feature type="region of interest" description="Disordered" evidence="1">
    <location>
        <begin position="104"/>
        <end position="151"/>
    </location>
</feature>
<evidence type="ECO:0000256" key="1">
    <source>
        <dbReference type="SAM" id="MobiDB-lite"/>
    </source>
</evidence>
<keyword evidence="2" id="KW-1185">Reference proteome</keyword>
<dbReference type="Proteomes" id="UP000887565">
    <property type="component" value="Unplaced"/>
</dbReference>
<dbReference type="WBParaSite" id="nRc.2.0.1.t17241-RA">
    <property type="protein sequence ID" value="nRc.2.0.1.t17241-RA"/>
    <property type="gene ID" value="nRc.2.0.1.g17241"/>
</dbReference>
<proteinExistence type="predicted"/>
<name>A0A915ITT9_ROMCU</name>
<reference evidence="3" key="1">
    <citation type="submission" date="2022-11" db="UniProtKB">
        <authorList>
            <consortium name="WormBaseParasite"/>
        </authorList>
    </citation>
    <scope>IDENTIFICATION</scope>
</reference>
<evidence type="ECO:0000313" key="3">
    <source>
        <dbReference type="WBParaSite" id="nRc.2.0.1.t17241-RA"/>
    </source>
</evidence>
<dbReference type="AlphaFoldDB" id="A0A915ITT9"/>
<protein>
    <submittedName>
        <fullName evidence="3">C2 NT-type domain-containing protein</fullName>
    </submittedName>
</protein>
<organism evidence="2 3">
    <name type="scientific">Romanomermis culicivorax</name>
    <name type="common">Nematode worm</name>
    <dbReference type="NCBI Taxonomy" id="13658"/>
    <lineage>
        <taxon>Eukaryota</taxon>
        <taxon>Metazoa</taxon>
        <taxon>Ecdysozoa</taxon>
        <taxon>Nematoda</taxon>
        <taxon>Enoplea</taxon>
        <taxon>Dorylaimia</taxon>
        <taxon>Mermithida</taxon>
        <taxon>Mermithoidea</taxon>
        <taxon>Mermithidae</taxon>
        <taxon>Romanomermis</taxon>
    </lineage>
</organism>